<evidence type="ECO:0000259" key="3">
    <source>
        <dbReference type="Pfam" id="PF03629"/>
    </source>
</evidence>
<dbReference type="InterPro" id="IPR005181">
    <property type="entry name" value="SASA"/>
</dbReference>
<proteinExistence type="predicted"/>
<evidence type="ECO:0000313" key="4">
    <source>
        <dbReference type="EMBL" id="AXY75894.1"/>
    </source>
</evidence>
<keyword evidence="2" id="KW-0732">Signal</keyword>
<dbReference type="OrthoDB" id="9816001at2"/>
<sequence length="651" mass="72345">MKRSFLSLAILVLAQFVYADVTLPRIFGDNMVLQRNKPIPIWGWAGANEKITVQFNKQVKTIKADKTGQWKLTLDPEQAGGPWQLTVKGKNNLTINNILVGEVWICSGQSNMEWIVNNTNNKDEEIRNASFPHIRHFKVPIKTATTPQKDIAGGEWKVCSPQTVGDFTAVGYFFARDLYQQLNVPIGLINTTWGGTMVETWTSKEAFEASEEFKTLFGNTPIANLEAALKQRAQQLVQKIEAQQGSLKSITETDSWKNATFNDDNWAHMKLPNAWETQGYDDMDGVAWFRKTIVLNEAQAGKTATLQLAQIDDIDETWVNGTKVGGVAQWDAPRSYTIPAGVLKAGKNVIAIRVTDNGGGGGVHGDPAAMKLTIDNASQSLAGDWLFRVESIRISDAIGPNSYPALLFNSMINPLIPYAIEGAIWYQGEANAGRAYQYRKAFPLMITDWRKRWNQGDFPFYFVQLASFSAADGNTQKGSTWAELREAQTNTLSLPNTGMAVTIDIGESKDIHPRNKQDVGKRLAAIALNNLYQKSGEYSGPLYQGMKTVGNKIELSFTHAANGFAAKDKYGYIKGFEIAGADHKFYFAQVQVTGDKLIVYSDKVPAPLAVRYAWADDMPEANLYNKEGFPAVPFRTDNWKGITDEVKYEVK</sequence>
<accession>A0A3B7MN01</accession>
<feature type="signal peptide" evidence="2">
    <location>
        <begin position="1"/>
        <end position="19"/>
    </location>
</feature>
<dbReference type="GO" id="GO:0001681">
    <property type="term" value="F:sialate O-acetylesterase activity"/>
    <property type="evidence" value="ECO:0007669"/>
    <property type="project" value="InterPro"/>
</dbReference>
<evidence type="ECO:0000256" key="1">
    <source>
        <dbReference type="ARBA" id="ARBA00022801"/>
    </source>
</evidence>
<reference evidence="4 5" key="1">
    <citation type="submission" date="2018-09" db="EMBL/GenBank/DDBJ databases">
        <title>Genome sequencing of strain 6GH32-13.</title>
        <authorList>
            <person name="Weon H.-Y."/>
            <person name="Heo J."/>
            <person name="Kwon S.-W."/>
        </authorList>
    </citation>
    <scope>NUCLEOTIDE SEQUENCE [LARGE SCALE GENOMIC DNA]</scope>
    <source>
        <strain evidence="4 5">5GH32-13</strain>
    </source>
</reference>
<dbReference type="Proteomes" id="UP000263900">
    <property type="component" value="Chromosome"/>
</dbReference>
<dbReference type="Gene3D" id="2.60.120.260">
    <property type="entry name" value="Galactose-binding domain-like"/>
    <property type="match status" value="1"/>
</dbReference>
<gene>
    <name evidence="4" type="ORF">D3H65_18755</name>
</gene>
<dbReference type="Pfam" id="PF03629">
    <property type="entry name" value="SASA"/>
    <property type="match status" value="2"/>
</dbReference>
<dbReference type="RefSeq" id="WP_119051775.1">
    <property type="nucleotide sequence ID" value="NZ_CP032157.1"/>
</dbReference>
<dbReference type="InterPro" id="IPR039329">
    <property type="entry name" value="SIAE"/>
</dbReference>
<dbReference type="PANTHER" id="PTHR22901:SF0">
    <property type="entry name" value="SIALATE O-ACETYLESTERASE"/>
    <property type="match status" value="1"/>
</dbReference>
<dbReference type="SUPFAM" id="SSF49785">
    <property type="entry name" value="Galactose-binding domain-like"/>
    <property type="match status" value="1"/>
</dbReference>
<dbReference type="EMBL" id="CP032157">
    <property type="protein sequence ID" value="AXY75894.1"/>
    <property type="molecule type" value="Genomic_DNA"/>
</dbReference>
<dbReference type="InterPro" id="IPR008979">
    <property type="entry name" value="Galactose-bd-like_sf"/>
</dbReference>
<organism evidence="4 5">
    <name type="scientific">Paraflavitalea soli</name>
    <dbReference type="NCBI Taxonomy" id="2315862"/>
    <lineage>
        <taxon>Bacteria</taxon>
        <taxon>Pseudomonadati</taxon>
        <taxon>Bacteroidota</taxon>
        <taxon>Chitinophagia</taxon>
        <taxon>Chitinophagales</taxon>
        <taxon>Chitinophagaceae</taxon>
        <taxon>Paraflavitalea</taxon>
    </lineage>
</organism>
<dbReference type="InterPro" id="IPR036514">
    <property type="entry name" value="SGNH_hydro_sf"/>
</dbReference>
<dbReference type="KEGG" id="pseg:D3H65_18755"/>
<dbReference type="GO" id="GO:0005975">
    <property type="term" value="P:carbohydrate metabolic process"/>
    <property type="evidence" value="ECO:0007669"/>
    <property type="project" value="TreeGrafter"/>
</dbReference>
<dbReference type="PANTHER" id="PTHR22901">
    <property type="entry name" value="SIALATE O-ACETYLESTERASE"/>
    <property type="match status" value="1"/>
</dbReference>
<name>A0A3B7MN01_9BACT</name>
<keyword evidence="1" id="KW-0378">Hydrolase</keyword>
<feature type="domain" description="Sialate O-acetylesterase" evidence="3">
    <location>
        <begin position="102"/>
        <end position="214"/>
    </location>
</feature>
<feature type="chain" id="PRO_5017589897" description="Sialate O-acetylesterase domain-containing protein" evidence="2">
    <location>
        <begin position="20"/>
        <end position="651"/>
    </location>
</feature>
<feature type="domain" description="Sialate O-acetylesterase" evidence="3">
    <location>
        <begin position="419"/>
        <end position="526"/>
    </location>
</feature>
<dbReference type="Gene3D" id="3.40.50.1110">
    <property type="entry name" value="SGNH hydrolase"/>
    <property type="match status" value="1"/>
</dbReference>
<protein>
    <recommendedName>
        <fullName evidence="3">Sialate O-acetylesterase domain-containing protein</fullName>
    </recommendedName>
</protein>
<evidence type="ECO:0000256" key="2">
    <source>
        <dbReference type="SAM" id="SignalP"/>
    </source>
</evidence>
<dbReference type="SUPFAM" id="SSF52266">
    <property type="entry name" value="SGNH hydrolase"/>
    <property type="match status" value="1"/>
</dbReference>
<evidence type="ECO:0000313" key="5">
    <source>
        <dbReference type="Proteomes" id="UP000263900"/>
    </source>
</evidence>
<dbReference type="AlphaFoldDB" id="A0A3B7MN01"/>
<keyword evidence="5" id="KW-1185">Reference proteome</keyword>